<accession>A0ABN2D7R6</accession>
<sequence length="85" mass="9360">MDIDLSDGVLNNKLYAAGKVPAVRCLLPRADLTNKAGMVAYSLKHPLATKDHGSRRNHAYWTTRAFDTTDPNTCNTFKAPAKRVS</sequence>
<evidence type="ECO:0000313" key="2">
    <source>
        <dbReference type="Proteomes" id="UP001501705"/>
    </source>
</evidence>
<dbReference type="EMBL" id="BAAAPH010000008">
    <property type="protein sequence ID" value="GAA1572118.1"/>
    <property type="molecule type" value="Genomic_DNA"/>
</dbReference>
<proteinExistence type="predicted"/>
<protein>
    <submittedName>
        <fullName evidence="1">Uncharacterized protein</fullName>
    </submittedName>
</protein>
<dbReference type="Proteomes" id="UP001501705">
    <property type="component" value="Unassembled WGS sequence"/>
</dbReference>
<comment type="caution">
    <text evidence="1">The sequence shown here is derived from an EMBL/GenBank/DDBJ whole genome shotgun (WGS) entry which is preliminary data.</text>
</comment>
<keyword evidence="2" id="KW-1185">Reference proteome</keyword>
<evidence type="ECO:0000313" key="1">
    <source>
        <dbReference type="EMBL" id="GAA1572118.1"/>
    </source>
</evidence>
<reference evidence="1 2" key="1">
    <citation type="journal article" date="2019" name="Int. J. Syst. Evol. Microbiol.">
        <title>The Global Catalogue of Microorganisms (GCM) 10K type strain sequencing project: providing services to taxonomists for standard genome sequencing and annotation.</title>
        <authorList>
            <consortium name="The Broad Institute Genomics Platform"/>
            <consortium name="The Broad Institute Genome Sequencing Center for Infectious Disease"/>
            <person name="Wu L."/>
            <person name="Ma J."/>
        </authorList>
    </citation>
    <scope>NUCLEOTIDE SEQUENCE [LARGE SCALE GENOMIC DNA]</scope>
    <source>
        <strain evidence="1 2">JCM 15572</strain>
    </source>
</reference>
<name>A0ABN2D7R6_9ACTN</name>
<gene>
    <name evidence="1" type="ORF">GCM10009804_30540</name>
</gene>
<organism evidence="1 2">
    <name type="scientific">Kribbella hippodromi</name>
    <dbReference type="NCBI Taxonomy" id="434347"/>
    <lineage>
        <taxon>Bacteria</taxon>
        <taxon>Bacillati</taxon>
        <taxon>Actinomycetota</taxon>
        <taxon>Actinomycetes</taxon>
        <taxon>Propionibacteriales</taxon>
        <taxon>Kribbellaceae</taxon>
        <taxon>Kribbella</taxon>
    </lineage>
</organism>